<protein>
    <submittedName>
        <fullName evidence="1">Uncharacterized protein</fullName>
    </submittedName>
</protein>
<proteinExistence type="predicted"/>
<reference evidence="1" key="1">
    <citation type="submission" date="2022-04" db="EMBL/GenBank/DDBJ databases">
        <title>A functionally conserved STORR gene fusion in Papaver species that diverged 16.8 million years ago.</title>
        <authorList>
            <person name="Catania T."/>
        </authorList>
    </citation>
    <scope>NUCLEOTIDE SEQUENCE</scope>
    <source>
        <strain evidence="1">S-188037</strain>
    </source>
</reference>
<organism evidence="1 2">
    <name type="scientific">Papaver atlanticum</name>
    <dbReference type="NCBI Taxonomy" id="357466"/>
    <lineage>
        <taxon>Eukaryota</taxon>
        <taxon>Viridiplantae</taxon>
        <taxon>Streptophyta</taxon>
        <taxon>Embryophyta</taxon>
        <taxon>Tracheophyta</taxon>
        <taxon>Spermatophyta</taxon>
        <taxon>Magnoliopsida</taxon>
        <taxon>Ranunculales</taxon>
        <taxon>Papaveraceae</taxon>
        <taxon>Papaveroideae</taxon>
        <taxon>Papaver</taxon>
    </lineage>
</organism>
<dbReference type="PANTHER" id="PTHR47722">
    <property type="entry name" value="EXPRESSED PROTEIN"/>
    <property type="match status" value="1"/>
</dbReference>
<name>A0AAD4XES5_9MAGN</name>
<evidence type="ECO:0000313" key="1">
    <source>
        <dbReference type="EMBL" id="KAI3907576.1"/>
    </source>
</evidence>
<keyword evidence="2" id="KW-1185">Reference proteome</keyword>
<dbReference type="EMBL" id="JAJJMB010010581">
    <property type="protein sequence ID" value="KAI3907576.1"/>
    <property type="molecule type" value="Genomic_DNA"/>
</dbReference>
<accession>A0AAD4XES5</accession>
<sequence>MALHLQKSLLIAANDIPQVIPYLLKSFSFDELEFFIDIWEEEVIIFSEAIPVLKTKIPLEEGMFNMLRFHLQGSDYRMKIHVNPRFEIPYYINILVHEQTDFRT</sequence>
<evidence type="ECO:0000313" key="2">
    <source>
        <dbReference type="Proteomes" id="UP001202328"/>
    </source>
</evidence>
<comment type="caution">
    <text evidence="1">The sequence shown here is derived from an EMBL/GenBank/DDBJ whole genome shotgun (WGS) entry which is preliminary data.</text>
</comment>
<dbReference type="AlphaFoldDB" id="A0AAD4XES5"/>
<dbReference type="PANTHER" id="PTHR47722:SF1">
    <property type="entry name" value="F-BOX DOMAIN CONTAINING PROTEIN, EXPRESSED"/>
    <property type="match status" value="1"/>
</dbReference>
<dbReference type="InterPro" id="IPR044207">
    <property type="entry name" value="At5g39250-like"/>
</dbReference>
<gene>
    <name evidence="1" type="ORF">MKW98_016220</name>
</gene>
<dbReference type="Proteomes" id="UP001202328">
    <property type="component" value="Unassembled WGS sequence"/>
</dbReference>